<feature type="compositionally biased region" description="Basic residues" evidence="6">
    <location>
        <begin position="408"/>
        <end position="420"/>
    </location>
</feature>
<dbReference type="Pfam" id="PF07562">
    <property type="entry name" value="NCD3G"/>
    <property type="match status" value="1"/>
</dbReference>
<feature type="transmembrane region" description="Helical" evidence="7">
    <location>
        <begin position="210"/>
        <end position="232"/>
    </location>
</feature>
<feature type="transmembrane region" description="Helical" evidence="7">
    <location>
        <begin position="368"/>
        <end position="388"/>
    </location>
</feature>
<evidence type="ECO:0000256" key="5">
    <source>
        <dbReference type="ARBA" id="ARBA00023180"/>
    </source>
</evidence>
<dbReference type="Pfam" id="PF01094">
    <property type="entry name" value="ANF_receptor"/>
    <property type="match status" value="2"/>
</dbReference>
<dbReference type="Gene3D" id="2.10.50.30">
    <property type="entry name" value="GPCR, family 3, nine cysteines domain"/>
    <property type="match status" value="1"/>
</dbReference>
<feature type="transmembrane region" description="Helical" evidence="7">
    <location>
        <begin position="174"/>
        <end position="198"/>
    </location>
</feature>
<evidence type="ECO:0000259" key="8">
    <source>
        <dbReference type="PROSITE" id="PS50259"/>
    </source>
</evidence>
<dbReference type="PRINTS" id="PR01535">
    <property type="entry name" value="VOMERONASL2R"/>
</dbReference>
<feature type="transmembrane region" description="Helical" evidence="7">
    <location>
        <begin position="288"/>
        <end position="307"/>
    </location>
</feature>
<dbReference type="Gene3D" id="3.40.50.2300">
    <property type="match status" value="2"/>
</dbReference>
<evidence type="ECO:0000256" key="4">
    <source>
        <dbReference type="ARBA" id="ARBA00023136"/>
    </source>
</evidence>
<dbReference type="InterPro" id="IPR028082">
    <property type="entry name" value="Peripla_BP_I"/>
</dbReference>
<dbReference type="AlphaFoldDB" id="A0AAV2J2G9"/>
<dbReference type="PROSITE" id="PS50259">
    <property type="entry name" value="G_PROTEIN_RECEP_F3_4"/>
    <property type="match status" value="1"/>
</dbReference>
<feature type="transmembrane region" description="Helical" evidence="7">
    <location>
        <begin position="244"/>
        <end position="268"/>
    </location>
</feature>
<evidence type="ECO:0000256" key="6">
    <source>
        <dbReference type="SAM" id="MobiDB-lite"/>
    </source>
</evidence>
<comment type="subcellular location">
    <subcellularLocation>
        <location evidence="1">Membrane</location>
        <topology evidence="1">Multi-pass membrane protein</topology>
    </subcellularLocation>
</comment>
<evidence type="ECO:0000256" key="7">
    <source>
        <dbReference type="SAM" id="Phobius"/>
    </source>
</evidence>
<evidence type="ECO:0000313" key="10">
    <source>
        <dbReference type="Proteomes" id="UP001497482"/>
    </source>
</evidence>
<dbReference type="InterPro" id="IPR017978">
    <property type="entry name" value="GPCR_3_C"/>
</dbReference>
<protein>
    <recommendedName>
        <fullName evidence="8">G-protein coupled receptors family 3 profile domain-containing protein</fullName>
    </recommendedName>
</protein>
<keyword evidence="5" id="KW-0325">Glycoprotein</keyword>
<evidence type="ECO:0000256" key="1">
    <source>
        <dbReference type="ARBA" id="ARBA00004141"/>
    </source>
</evidence>
<reference evidence="9 10" key="1">
    <citation type="submission" date="2024-04" db="EMBL/GenBank/DDBJ databases">
        <authorList>
            <person name="Waldvogel A.-M."/>
            <person name="Schoenle A."/>
        </authorList>
    </citation>
    <scope>NUCLEOTIDE SEQUENCE [LARGE SCALE GENOMIC DNA]</scope>
</reference>
<dbReference type="InterPro" id="IPR000068">
    <property type="entry name" value="GPCR_3_Ca_sens_rcpt-rel"/>
</dbReference>
<sequence>MIFAIEEINRYGRLLPNFTLGYRVYDSCSTPHQALKAATELMGSKPEASGPAEVDALAQLVKYFGWTWVGVIAGDDAYGLGGANIFAEENQSLSSPPEVPLSVCSSICLPGTRKAIKLNFPICCHDCVACTAGEISNQTDAIECARCLPEFWSNDERTECIPKQVDFVHFSDTIGITLTAISLFGSLCTCIVVFIFSWHRNTAIVKANNSDLSFLLLFSLSLCFLSSLTFIGEPTQWSCMFRHTAFGITFVLCISCILGKTIVVLIAFRATLPGSNMMKWFGPGKQKAIIASCTLVQVIICAVWLVVAPPGPRRLMPRESAVVILLCEEGSAVAFALVLGYIGLLACLCLLLAFLARKLPGNFNEARLISFSMLIFCAVWVAFVPAYISSPGKYSMLTEPAYPDTKSSQHRQYHGKRIQGNRKATAKRDVGLTDPDQKLFPALLIVGWVVCCTAVVYFVYIFAWKRGFGGRI</sequence>
<dbReference type="FunFam" id="2.10.50.30:FF:000013">
    <property type="entry name" value="Calcium-sensing receptor"/>
    <property type="match status" value="1"/>
</dbReference>
<name>A0AAV2J2G9_KNICA</name>
<feature type="transmembrane region" description="Helical" evidence="7">
    <location>
        <begin position="332"/>
        <end position="356"/>
    </location>
</feature>
<dbReference type="PANTHER" id="PTHR24061:SF0">
    <property type="entry name" value="C-FAMILY ODORANT RECEPTOR OLFCT1"/>
    <property type="match status" value="1"/>
</dbReference>
<evidence type="ECO:0000313" key="9">
    <source>
        <dbReference type="EMBL" id="CAL1570606.1"/>
    </source>
</evidence>
<dbReference type="Proteomes" id="UP001497482">
    <property type="component" value="Chromosome 10"/>
</dbReference>
<keyword evidence="2 7" id="KW-0812">Transmembrane</keyword>
<feature type="domain" description="G-protein coupled receptors family 3 profile" evidence="8">
    <location>
        <begin position="174"/>
        <end position="399"/>
    </location>
</feature>
<dbReference type="Pfam" id="PF00003">
    <property type="entry name" value="7tm_3"/>
    <property type="match status" value="1"/>
</dbReference>
<dbReference type="InterPro" id="IPR004073">
    <property type="entry name" value="GPCR_3_vmron_rcpt_2"/>
</dbReference>
<dbReference type="SUPFAM" id="SSF53822">
    <property type="entry name" value="Periplasmic binding protein-like I"/>
    <property type="match status" value="1"/>
</dbReference>
<gene>
    <name evidence="9" type="ORF">KC01_LOCUS2869</name>
</gene>
<keyword evidence="4 7" id="KW-0472">Membrane</keyword>
<feature type="region of interest" description="Disordered" evidence="6">
    <location>
        <begin position="404"/>
        <end position="428"/>
    </location>
</feature>
<dbReference type="GO" id="GO:0005886">
    <property type="term" value="C:plasma membrane"/>
    <property type="evidence" value="ECO:0007669"/>
    <property type="project" value="TreeGrafter"/>
</dbReference>
<evidence type="ECO:0000256" key="3">
    <source>
        <dbReference type="ARBA" id="ARBA00022989"/>
    </source>
</evidence>
<dbReference type="GO" id="GO:0004930">
    <property type="term" value="F:G protein-coupled receptor activity"/>
    <property type="evidence" value="ECO:0007669"/>
    <property type="project" value="InterPro"/>
</dbReference>
<dbReference type="PANTHER" id="PTHR24061">
    <property type="entry name" value="CALCIUM-SENSING RECEPTOR-RELATED"/>
    <property type="match status" value="1"/>
</dbReference>
<dbReference type="EMBL" id="OZ035832">
    <property type="protein sequence ID" value="CAL1570606.1"/>
    <property type="molecule type" value="Genomic_DNA"/>
</dbReference>
<evidence type="ECO:0000256" key="2">
    <source>
        <dbReference type="ARBA" id="ARBA00022692"/>
    </source>
</evidence>
<keyword evidence="3 7" id="KW-1133">Transmembrane helix</keyword>
<feature type="transmembrane region" description="Helical" evidence="7">
    <location>
        <begin position="439"/>
        <end position="463"/>
    </location>
</feature>
<dbReference type="InterPro" id="IPR001828">
    <property type="entry name" value="ANF_lig-bd_rcpt"/>
</dbReference>
<dbReference type="InterPro" id="IPR038550">
    <property type="entry name" value="GPCR_3_9-Cys_sf"/>
</dbReference>
<dbReference type="InterPro" id="IPR011500">
    <property type="entry name" value="GPCR_3_9-Cys_dom"/>
</dbReference>
<keyword evidence="10" id="KW-1185">Reference proteome</keyword>
<organism evidence="9 10">
    <name type="scientific">Knipowitschia caucasica</name>
    <name type="common">Caucasian dwarf goby</name>
    <name type="synonym">Pomatoschistus caucasicus</name>
    <dbReference type="NCBI Taxonomy" id="637954"/>
    <lineage>
        <taxon>Eukaryota</taxon>
        <taxon>Metazoa</taxon>
        <taxon>Chordata</taxon>
        <taxon>Craniata</taxon>
        <taxon>Vertebrata</taxon>
        <taxon>Euteleostomi</taxon>
        <taxon>Actinopterygii</taxon>
        <taxon>Neopterygii</taxon>
        <taxon>Teleostei</taxon>
        <taxon>Neoteleostei</taxon>
        <taxon>Acanthomorphata</taxon>
        <taxon>Gobiaria</taxon>
        <taxon>Gobiiformes</taxon>
        <taxon>Gobioidei</taxon>
        <taxon>Gobiidae</taxon>
        <taxon>Gobiinae</taxon>
        <taxon>Knipowitschia</taxon>
    </lineage>
</organism>
<proteinExistence type="predicted"/>
<accession>A0AAV2J2G9</accession>